<dbReference type="AlphaFoldDB" id="A0AAE0BIR1"/>
<dbReference type="GO" id="GO:0042391">
    <property type="term" value="P:regulation of membrane potential"/>
    <property type="evidence" value="ECO:0007669"/>
    <property type="project" value="TreeGrafter"/>
</dbReference>
<dbReference type="InterPro" id="IPR018490">
    <property type="entry name" value="cNMP-bd_dom_sf"/>
</dbReference>
<dbReference type="SUPFAM" id="SSF81324">
    <property type="entry name" value="Voltage-gated potassium channels"/>
    <property type="match status" value="1"/>
</dbReference>
<sequence length="661" mass="74660">MRSFTDLAVVWTALRDLVRAYQPPERSSISPAIHTICDEEVLDRGGSPTPSSAKREAQPLQSHPGLAEDEFSHELPHIPTEDTHTDVTGICIHDSDLPGEGGTSLAGDEVWHELPHIATKVTHTDATGICIHDSDLPEEDDVIRRWAKLRGQLDEKGAEGLRKILDDDSKWDPEKDGLVQSPLAVVLLAANNTRRPSKFVKPKAPNPLQRVLTKLPFCSSPKANYREKDAPPISSKAPDGAVAYDPHRFEPSLPRGSVVAPTSVPDDKWTVLDPQNSFRRGWDVAVLLVLLYTAYGVPYRLSFDNTPTTFSTTLDTTTDAIFLIDIFMNFVTAVEDEKQLIFSHTEIAKKYLKGWFAVDLMASVPWHWLMDDGSMGLKMSKVMRLLKTSRFAKLIRMMRMLRMVKVLTKMADLERDVSHPGLLRLIKICFFITVLVHWFACLTHTIATTHENKPGTSLRNIDSLFMVDGYLDKDPQNQYMYCLYWVTTIMLGHKTDPQSQATLVLTLSIFWIGSSVLVSAFGNVIALVGEMDQAESMHRIKVDKALTYMRRLQVPRTLRSRITEYYDTLYEATKGIDGETFMNQLPRHLRQEMAIFLNRGLIEQMPLFWHSSVPFMVAVFLCLKARGDRICESAPAPQGVSRSPSLRWAPKRLSLREHELV</sequence>
<accession>A0AAE0BIR1</accession>
<evidence type="ECO:0000256" key="1">
    <source>
        <dbReference type="ARBA" id="ARBA00004141"/>
    </source>
</evidence>
<keyword evidence="9" id="KW-1185">Reference proteome</keyword>
<proteinExistence type="predicted"/>
<evidence type="ECO:0000256" key="5">
    <source>
        <dbReference type="SAM" id="MobiDB-lite"/>
    </source>
</evidence>
<dbReference type="PRINTS" id="PR01463">
    <property type="entry name" value="EAGCHANLFMLY"/>
</dbReference>
<dbReference type="SUPFAM" id="SSF51206">
    <property type="entry name" value="cAMP-binding domain-like"/>
    <property type="match status" value="1"/>
</dbReference>
<feature type="region of interest" description="Disordered" evidence="5">
    <location>
        <begin position="41"/>
        <end position="64"/>
    </location>
</feature>
<feature type="transmembrane region" description="Helical" evidence="6">
    <location>
        <begin position="503"/>
        <end position="529"/>
    </location>
</feature>
<keyword evidence="3 6" id="KW-1133">Transmembrane helix</keyword>
<comment type="caution">
    <text evidence="8">The sequence shown here is derived from an EMBL/GenBank/DDBJ whole genome shotgun (WGS) entry which is preliminary data.</text>
</comment>
<dbReference type="EMBL" id="LGRX02035036">
    <property type="protein sequence ID" value="KAK3236434.1"/>
    <property type="molecule type" value="Genomic_DNA"/>
</dbReference>
<reference evidence="8 9" key="1">
    <citation type="journal article" date="2015" name="Genome Biol. Evol.">
        <title>Comparative Genomics of a Bacterivorous Green Alga Reveals Evolutionary Causalities and Consequences of Phago-Mixotrophic Mode of Nutrition.</title>
        <authorList>
            <person name="Burns J.A."/>
            <person name="Paasch A."/>
            <person name="Narechania A."/>
            <person name="Kim E."/>
        </authorList>
    </citation>
    <scope>NUCLEOTIDE SEQUENCE [LARGE SCALE GENOMIC DNA]</scope>
    <source>
        <strain evidence="8 9">PLY_AMNH</strain>
    </source>
</reference>
<dbReference type="GO" id="GO:0005249">
    <property type="term" value="F:voltage-gated potassium channel activity"/>
    <property type="evidence" value="ECO:0007669"/>
    <property type="project" value="InterPro"/>
</dbReference>
<keyword evidence="4 6" id="KW-0472">Membrane</keyword>
<evidence type="ECO:0000259" key="7">
    <source>
        <dbReference type="Pfam" id="PF00520"/>
    </source>
</evidence>
<name>A0AAE0BIR1_9CHLO</name>
<comment type="subcellular location">
    <subcellularLocation>
        <location evidence="1">Membrane</location>
        <topology evidence="1">Multi-pass membrane protein</topology>
    </subcellularLocation>
</comment>
<feature type="domain" description="Ion transport" evidence="7">
    <location>
        <begin position="281"/>
        <end position="526"/>
    </location>
</feature>
<dbReference type="InterPro" id="IPR003938">
    <property type="entry name" value="K_chnl_volt-dep_EAG/ELK/ERG"/>
</dbReference>
<protein>
    <recommendedName>
        <fullName evidence="7">Ion transport domain-containing protein</fullName>
    </recommendedName>
</protein>
<dbReference type="PANTHER" id="PTHR10217:SF435">
    <property type="entry name" value="POTASSIUM VOLTAGE-GATED CHANNEL PROTEIN EAG"/>
    <property type="match status" value="1"/>
</dbReference>
<dbReference type="Pfam" id="PF00520">
    <property type="entry name" value="Ion_trans"/>
    <property type="match status" value="1"/>
</dbReference>
<evidence type="ECO:0000313" key="9">
    <source>
        <dbReference type="Proteomes" id="UP001190700"/>
    </source>
</evidence>
<dbReference type="Proteomes" id="UP001190700">
    <property type="component" value="Unassembled WGS sequence"/>
</dbReference>
<organism evidence="8 9">
    <name type="scientific">Cymbomonas tetramitiformis</name>
    <dbReference type="NCBI Taxonomy" id="36881"/>
    <lineage>
        <taxon>Eukaryota</taxon>
        <taxon>Viridiplantae</taxon>
        <taxon>Chlorophyta</taxon>
        <taxon>Pyramimonadophyceae</taxon>
        <taxon>Pyramimonadales</taxon>
        <taxon>Pyramimonadaceae</taxon>
        <taxon>Cymbomonas</taxon>
    </lineage>
</organism>
<dbReference type="Gene3D" id="1.10.287.630">
    <property type="entry name" value="Helix hairpin bin"/>
    <property type="match status" value="1"/>
</dbReference>
<evidence type="ECO:0000256" key="6">
    <source>
        <dbReference type="SAM" id="Phobius"/>
    </source>
</evidence>
<evidence type="ECO:0000256" key="3">
    <source>
        <dbReference type="ARBA" id="ARBA00022989"/>
    </source>
</evidence>
<dbReference type="GO" id="GO:0005886">
    <property type="term" value="C:plasma membrane"/>
    <property type="evidence" value="ECO:0007669"/>
    <property type="project" value="TreeGrafter"/>
</dbReference>
<dbReference type="Gene3D" id="1.10.287.70">
    <property type="match status" value="1"/>
</dbReference>
<evidence type="ECO:0000256" key="4">
    <source>
        <dbReference type="ARBA" id="ARBA00023136"/>
    </source>
</evidence>
<dbReference type="PANTHER" id="PTHR10217">
    <property type="entry name" value="VOLTAGE AND LIGAND GATED POTASSIUM CHANNEL"/>
    <property type="match status" value="1"/>
</dbReference>
<evidence type="ECO:0000313" key="8">
    <source>
        <dbReference type="EMBL" id="KAK3236434.1"/>
    </source>
</evidence>
<keyword evidence="2 6" id="KW-0812">Transmembrane</keyword>
<gene>
    <name evidence="8" type="ORF">CYMTET_53421</name>
</gene>
<dbReference type="InterPro" id="IPR050818">
    <property type="entry name" value="KCNH_animal-type"/>
</dbReference>
<dbReference type="InterPro" id="IPR005821">
    <property type="entry name" value="Ion_trans_dom"/>
</dbReference>
<evidence type="ECO:0000256" key="2">
    <source>
        <dbReference type="ARBA" id="ARBA00022692"/>
    </source>
</evidence>